<dbReference type="STRING" id="1458425.SRAA_2363"/>
<dbReference type="InterPro" id="IPR013976">
    <property type="entry name" value="HDOD"/>
</dbReference>
<dbReference type="PROSITE" id="PS51833">
    <property type="entry name" value="HDOD"/>
    <property type="match status" value="1"/>
</dbReference>
<dbReference type="OrthoDB" id="9791419at2"/>
<dbReference type="Gene3D" id="1.10.3210.10">
    <property type="entry name" value="Hypothetical protein af1432"/>
    <property type="match status" value="1"/>
</dbReference>
<dbReference type="PANTHER" id="PTHR33525">
    <property type="match status" value="1"/>
</dbReference>
<dbReference type="SUPFAM" id="SSF109604">
    <property type="entry name" value="HD-domain/PDEase-like"/>
    <property type="match status" value="1"/>
</dbReference>
<evidence type="ECO:0000313" key="2">
    <source>
        <dbReference type="EMBL" id="BAO82217.1"/>
    </source>
</evidence>
<keyword evidence="3" id="KW-1185">Reference proteome</keyword>
<proteinExistence type="predicted"/>
<dbReference type="HOGENOM" id="CLU_018569_0_0_4"/>
<dbReference type="Pfam" id="PF08668">
    <property type="entry name" value="HDOD"/>
    <property type="match status" value="1"/>
</dbReference>
<dbReference type="EMBL" id="AP014568">
    <property type="protein sequence ID" value="BAO82217.1"/>
    <property type="molecule type" value="Genomic_DNA"/>
</dbReference>
<dbReference type="KEGG" id="cbaa:SRAA_2363"/>
<accession>A0A060NKI3</accession>
<sequence>MTNPADAPALCAEAATPSEQHRLPPQTLSERMQALAASEEFPALSGQVMRIQSLTGNEREKVQSLIDEILKDVALTKKLLRLANSVQFARNGNGVATISRAVAMLGFSTVRNLSLSLVLLEHLSHKGQQHLLREAYQKALFSASLASAWSGEAQQAEEVFLGALFQGLGPMLLACFFPDEAAQLQALVAQDPKHALKFERQILGAELEQLTLAVARSWHFPDTILRIMQPQTDPLPTHLPHDPVQSMRWLATMANQAAQLLLSDDVLPEHSHAHAEQVCRPYARVLHKPIEQMQEGVLQACQELHTIGAAIGLTRPAAVQHLMAAKEPENPIQASPALAAQGLGLAQAPALASAKPASAPAAVLKGQTQPLWMELAQGLERANEIWFAGGADASSKAQQALLEAFYTAIGCQTLVLSWRTDAGDCLRGVQGLGPDAQALTQSFRIALDGQEDLFALLCAQPRDTWIEHAGQASVRARLPTWFARLSAPKSMMLLPIKQTGVLVGAVYAGQPQFAAQGAGEQEAMWLRTWKNQLMTIRSAKFRPA</sequence>
<protein>
    <submittedName>
        <fullName evidence="2">Predicted signal transduction protein</fullName>
    </submittedName>
</protein>
<reference evidence="2 3" key="1">
    <citation type="journal article" date="2014" name="Nat. Commun.">
        <title>Physiological and genomic features of highly alkaliphilic hydrogen-utilizing Betaproteobacteria from a continental serpentinizing site.</title>
        <authorList>
            <person name="Suzuki S."/>
            <person name="Kuenen J.G."/>
            <person name="Schipper K."/>
            <person name="van der Velde S."/>
            <person name="Ishii S."/>
            <person name="Wu A."/>
            <person name="Sorokin D.Y."/>
            <person name="Tenney A."/>
            <person name="Meng X.Y."/>
            <person name="Morrill P.L."/>
            <person name="Kamagata Y."/>
            <person name="Muyzer G."/>
            <person name="Nealson K.H."/>
        </authorList>
    </citation>
    <scope>NUCLEOTIDE SEQUENCE [LARGE SCALE GENOMIC DNA]</scope>
    <source>
        <strain evidence="2 3">A1</strain>
    </source>
</reference>
<dbReference type="PANTHER" id="PTHR33525:SF3">
    <property type="entry name" value="RIBONUCLEASE Y"/>
    <property type="match status" value="1"/>
</dbReference>
<name>A0A060NKI3_9BURK</name>
<feature type="domain" description="HDOD" evidence="1">
    <location>
        <begin position="41"/>
        <end position="234"/>
    </location>
</feature>
<dbReference type="AlphaFoldDB" id="A0A060NKI3"/>
<gene>
    <name evidence="2" type="ORF">SRAA_2363</name>
</gene>
<evidence type="ECO:0000259" key="1">
    <source>
        <dbReference type="PROSITE" id="PS51833"/>
    </source>
</evidence>
<dbReference type="Proteomes" id="UP000067461">
    <property type="component" value="Chromosome"/>
</dbReference>
<dbReference type="InterPro" id="IPR052340">
    <property type="entry name" value="RNase_Y/CdgJ"/>
</dbReference>
<organism evidence="2 3">
    <name type="scientific">Serpentinimonas raichei</name>
    <dbReference type="NCBI Taxonomy" id="1458425"/>
    <lineage>
        <taxon>Bacteria</taxon>
        <taxon>Pseudomonadati</taxon>
        <taxon>Pseudomonadota</taxon>
        <taxon>Betaproteobacteria</taxon>
        <taxon>Burkholderiales</taxon>
        <taxon>Comamonadaceae</taxon>
        <taxon>Serpentinimonas</taxon>
    </lineage>
</organism>
<dbReference type="RefSeq" id="WP_045532942.1">
    <property type="nucleotide sequence ID" value="NZ_AP014568.1"/>
</dbReference>
<evidence type="ECO:0000313" key="3">
    <source>
        <dbReference type="Proteomes" id="UP000067461"/>
    </source>
</evidence>